<accession>A0AAW6E9F1</accession>
<proteinExistence type="predicted"/>
<dbReference type="InterPro" id="IPR032675">
    <property type="entry name" value="LRR_dom_sf"/>
</dbReference>
<evidence type="ECO:0000313" key="1">
    <source>
        <dbReference type="EMBL" id="MDB8745010.1"/>
    </source>
</evidence>
<gene>
    <name evidence="1" type="ORF">PNU62_08290</name>
</gene>
<name>A0AAW6E9F1_9FIRM</name>
<dbReference type="Gene3D" id="3.80.10.10">
    <property type="entry name" value="Ribonuclease Inhibitor"/>
    <property type="match status" value="1"/>
</dbReference>
<organism evidence="1 2">
    <name type="scientific">Ruminococcus bicirculans</name>
    <name type="common">ex Wegman et al. 2014</name>
    <dbReference type="NCBI Taxonomy" id="1160721"/>
    <lineage>
        <taxon>Bacteria</taxon>
        <taxon>Bacillati</taxon>
        <taxon>Bacillota</taxon>
        <taxon>Clostridia</taxon>
        <taxon>Eubacteriales</taxon>
        <taxon>Oscillospiraceae</taxon>
        <taxon>Ruminococcus</taxon>
    </lineage>
</organism>
<sequence>MDKSKIYTAEMAAMAMADQILRGNRYAERFHIEVPEGIERIDDYAFDNLFVMNISLPSTLREIGDYAFRNTPFHNLICPHELRSIGKGAFWRCEYIKNIRFNDKLEFIGEDAFFHCYSSGVVIPKSVKVIEKGAFYGGIDKEDDGTYKIILEAEPDFVFDKNVSDYFSYKDGKLEFHERPEGLMWKSVYC</sequence>
<dbReference type="AlphaFoldDB" id="A0AAW6E9F1"/>
<dbReference type="InterPro" id="IPR026906">
    <property type="entry name" value="LRR_5"/>
</dbReference>
<protein>
    <submittedName>
        <fullName evidence="1">Leucine-rich repeat domain-containing protein</fullName>
    </submittedName>
</protein>
<dbReference type="EMBL" id="JAQMLV010000010">
    <property type="protein sequence ID" value="MDB8745010.1"/>
    <property type="molecule type" value="Genomic_DNA"/>
</dbReference>
<dbReference type="Proteomes" id="UP001211015">
    <property type="component" value="Unassembled WGS sequence"/>
</dbReference>
<reference evidence="1" key="1">
    <citation type="submission" date="2023-01" db="EMBL/GenBank/DDBJ databases">
        <title>Human gut microbiome strain richness.</title>
        <authorList>
            <person name="Chen-Liaw A."/>
        </authorList>
    </citation>
    <scope>NUCLEOTIDE SEQUENCE</scope>
    <source>
        <strain evidence="1">1001275st1_F4_1001275B_160808</strain>
    </source>
</reference>
<dbReference type="Pfam" id="PF13306">
    <property type="entry name" value="LRR_5"/>
    <property type="match status" value="1"/>
</dbReference>
<evidence type="ECO:0000313" key="2">
    <source>
        <dbReference type="Proteomes" id="UP001211015"/>
    </source>
</evidence>
<comment type="caution">
    <text evidence="1">The sequence shown here is derived from an EMBL/GenBank/DDBJ whole genome shotgun (WGS) entry which is preliminary data.</text>
</comment>
<dbReference type="RefSeq" id="WP_195388658.1">
    <property type="nucleotide sequence ID" value="NZ_JADNGL010000012.1"/>
</dbReference>